<reference evidence="2" key="1">
    <citation type="journal article" date="2021" name="J Fungi (Basel)">
        <title>Genomic and Metabolomic Analyses of the Marine Fungus Emericellopsis cladophorae: Insights into Saltwater Adaptability Mechanisms and Its Biosynthetic Potential.</title>
        <authorList>
            <person name="Goncalves M.F.M."/>
            <person name="Hilario S."/>
            <person name="Van de Peer Y."/>
            <person name="Esteves A.C."/>
            <person name="Alves A."/>
        </authorList>
    </citation>
    <scope>NUCLEOTIDE SEQUENCE</scope>
    <source>
        <strain evidence="2">MUM 19.33</strain>
    </source>
</reference>
<dbReference type="RefSeq" id="XP_051358432.1">
    <property type="nucleotide sequence ID" value="XM_051510692.1"/>
</dbReference>
<dbReference type="Proteomes" id="UP001055219">
    <property type="component" value="Unassembled WGS sequence"/>
</dbReference>
<evidence type="ECO:0000313" key="2">
    <source>
        <dbReference type="EMBL" id="KAI6777576.1"/>
    </source>
</evidence>
<reference evidence="2" key="2">
    <citation type="submission" date="2022-07" db="EMBL/GenBank/DDBJ databases">
        <authorList>
            <person name="Goncalves M.F.M."/>
            <person name="Hilario S."/>
            <person name="Van De Peer Y."/>
            <person name="Esteves A.C."/>
            <person name="Alves A."/>
        </authorList>
    </citation>
    <scope>NUCLEOTIDE SEQUENCE</scope>
    <source>
        <strain evidence="2">MUM 19.33</strain>
    </source>
</reference>
<dbReference type="OrthoDB" id="5406607at2759"/>
<keyword evidence="1" id="KW-0812">Transmembrane</keyword>
<sequence>MNFTIQVPNGTTNHGQPDLYCVPPDWKTFTEFFATNYLLHVLTVPAEPGEATSWLVFAAFAALVCPSAGVVRAIRVLERKPFWWRRGNDVQEALNAGALCTVVRTVVQEGARDDGYFSPMIPEESWTRDIFKWYTGDYAALLIAPMKRRVLHGSCVLPKGFELLQLPAGTPIKVLSGFERAVPPRDMDKGWFSNGGVRIGSNFNIAKGLVGLIQIVSGSVTLYQSRGDQIERYGYAAFGLSIVPYVFMSTLNLLAALVSPEYPAMYLALSPDVESAIAQGGIFEGAVATIDTGATDEELGTGRNNPPASTRKIYLYRLSIPRTSLGKLLLIGASFVPFSIFGGLSGFRSGNSTHTQRGFMMSWQVVGAVYWIQAELAKYYIDDESWLVLWAALVQVICLGAPAVGGMVMVGQMLREYGVCTRIDVGDRTKPFNHQIDLFDNIRVLLLACEVNRWKILKRLVEFEYDFSVRPTCGKELEL</sequence>
<keyword evidence="1" id="KW-0472">Membrane</keyword>
<accession>A0A9Q0BA87</accession>
<name>A0A9Q0BA87_9HYPO</name>
<protein>
    <submittedName>
        <fullName evidence="2">Uncharacterized protein</fullName>
    </submittedName>
</protein>
<keyword evidence="1" id="KW-1133">Transmembrane helix</keyword>
<feature type="transmembrane region" description="Helical" evidence="1">
    <location>
        <begin position="387"/>
        <end position="410"/>
    </location>
</feature>
<feature type="transmembrane region" description="Helical" evidence="1">
    <location>
        <begin position="233"/>
        <end position="258"/>
    </location>
</feature>
<organism evidence="2 3">
    <name type="scientific">Emericellopsis cladophorae</name>
    <dbReference type="NCBI Taxonomy" id="2686198"/>
    <lineage>
        <taxon>Eukaryota</taxon>
        <taxon>Fungi</taxon>
        <taxon>Dikarya</taxon>
        <taxon>Ascomycota</taxon>
        <taxon>Pezizomycotina</taxon>
        <taxon>Sordariomycetes</taxon>
        <taxon>Hypocreomycetidae</taxon>
        <taxon>Hypocreales</taxon>
        <taxon>Bionectriaceae</taxon>
        <taxon>Emericellopsis</taxon>
    </lineage>
</organism>
<keyword evidence="3" id="KW-1185">Reference proteome</keyword>
<dbReference type="EMBL" id="JAGIXG020000181">
    <property type="protein sequence ID" value="KAI6777576.1"/>
    <property type="molecule type" value="Genomic_DNA"/>
</dbReference>
<evidence type="ECO:0000313" key="3">
    <source>
        <dbReference type="Proteomes" id="UP001055219"/>
    </source>
</evidence>
<dbReference type="AlphaFoldDB" id="A0A9Q0BA87"/>
<dbReference type="GeneID" id="75832351"/>
<feature type="transmembrane region" description="Helical" evidence="1">
    <location>
        <begin position="328"/>
        <end position="347"/>
    </location>
</feature>
<evidence type="ECO:0000256" key="1">
    <source>
        <dbReference type="SAM" id="Phobius"/>
    </source>
</evidence>
<comment type="caution">
    <text evidence="2">The sequence shown here is derived from an EMBL/GenBank/DDBJ whole genome shotgun (WGS) entry which is preliminary data.</text>
</comment>
<gene>
    <name evidence="2" type="ORF">J7T54_005868</name>
</gene>
<proteinExistence type="predicted"/>
<feature type="transmembrane region" description="Helical" evidence="1">
    <location>
        <begin position="54"/>
        <end position="77"/>
    </location>
</feature>